<sequence>MRVDSDFFSVPLPRGQRPSNKYEENRVYAADRWSGKTNFVEIRTFWHVFRSFDNMWSFYILCLQAIIIIAWNGFGQLTSIFDGDVFKKVLSIFITVAILNLHKCREKALYNSVLQHQNACFVLHYIMV</sequence>
<gene>
    <name evidence="2" type="ORF">VNO77_04129</name>
</gene>
<dbReference type="PANTHER" id="PTHR12741">
    <property type="entry name" value="LYST-INTERACTING PROTEIN LIP5 DOPAMINE RESPONSIVE PROTEIN DRG-1"/>
    <property type="match status" value="1"/>
</dbReference>
<evidence type="ECO:0000313" key="2">
    <source>
        <dbReference type="EMBL" id="KAK7362032.1"/>
    </source>
</evidence>
<keyword evidence="1" id="KW-0812">Transmembrane</keyword>
<name>A0AAN9N154_CANGL</name>
<accession>A0AAN9N154</accession>
<feature type="transmembrane region" description="Helical" evidence="1">
    <location>
        <begin position="56"/>
        <end position="73"/>
    </location>
</feature>
<keyword evidence="1" id="KW-0472">Membrane</keyword>
<keyword evidence="1" id="KW-1133">Transmembrane helix</keyword>
<dbReference type="Proteomes" id="UP001367508">
    <property type="component" value="Unassembled WGS sequence"/>
</dbReference>
<evidence type="ECO:0000313" key="3">
    <source>
        <dbReference type="Proteomes" id="UP001367508"/>
    </source>
</evidence>
<protein>
    <submittedName>
        <fullName evidence="2">Uncharacterized protein</fullName>
    </submittedName>
</protein>
<organism evidence="2 3">
    <name type="scientific">Canavalia gladiata</name>
    <name type="common">Sword bean</name>
    <name type="synonym">Dolichos gladiatus</name>
    <dbReference type="NCBI Taxonomy" id="3824"/>
    <lineage>
        <taxon>Eukaryota</taxon>
        <taxon>Viridiplantae</taxon>
        <taxon>Streptophyta</taxon>
        <taxon>Embryophyta</taxon>
        <taxon>Tracheophyta</taxon>
        <taxon>Spermatophyta</taxon>
        <taxon>Magnoliopsida</taxon>
        <taxon>eudicotyledons</taxon>
        <taxon>Gunneridae</taxon>
        <taxon>Pentapetalae</taxon>
        <taxon>rosids</taxon>
        <taxon>fabids</taxon>
        <taxon>Fabales</taxon>
        <taxon>Fabaceae</taxon>
        <taxon>Papilionoideae</taxon>
        <taxon>50 kb inversion clade</taxon>
        <taxon>NPAAA clade</taxon>
        <taxon>indigoferoid/millettioid clade</taxon>
        <taxon>Phaseoleae</taxon>
        <taxon>Canavalia</taxon>
    </lineage>
</organism>
<dbReference type="GO" id="GO:0005886">
    <property type="term" value="C:plasma membrane"/>
    <property type="evidence" value="ECO:0007669"/>
    <property type="project" value="TreeGrafter"/>
</dbReference>
<comment type="caution">
    <text evidence="2">The sequence shown here is derived from an EMBL/GenBank/DDBJ whole genome shotgun (WGS) entry which is preliminary data.</text>
</comment>
<dbReference type="PANTHER" id="PTHR12741:SF66">
    <property type="entry name" value="1,3-BETA-GLUCAN SYNTHASE"/>
    <property type="match status" value="1"/>
</dbReference>
<dbReference type="GO" id="GO:0046527">
    <property type="term" value="F:glucosyltransferase activity"/>
    <property type="evidence" value="ECO:0007669"/>
    <property type="project" value="TreeGrafter"/>
</dbReference>
<evidence type="ECO:0000256" key="1">
    <source>
        <dbReference type="SAM" id="Phobius"/>
    </source>
</evidence>
<dbReference type="EMBL" id="JAYMYQ010000001">
    <property type="protein sequence ID" value="KAK7362032.1"/>
    <property type="molecule type" value="Genomic_DNA"/>
</dbReference>
<reference evidence="2 3" key="1">
    <citation type="submission" date="2024-01" db="EMBL/GenBank/DDBJ databases">
        <title>The genomes of 5 underutilized Papilionoideae crops provide insights into root nodulation and disease resistanc.</title>
        <authorList>
            <person name="Jiang F."/>
        </authorList>
    </citation>
    <scope>NUCLEOTIDE SEQUENCE [LARGE SCALE GENOMIC DNA]</scope>
    <source>
        <strain evidence="2">LVBAO_FW01</strain>
        <tissue evidence="2">Leaves</tissue>
    </source>
</reference>
<proteinExistence type="predicted"/>
<dbReference type="AlphaFoldDB" id="A0AAN9N154"/>
<keyword evidence="3" id="KW-1185">Reference proteome</keyword>